<evidence type="ECO:0008006" key="3">
    <source>
        <dbReference type="Google" id="ProtNLM"/>
    </source>
</evidence>
<reference evidence="1" key="1">
    <citation type="submission" date="2022-06" db="EMBL/GenBank/DDBJ databases">
        <authorList>
            <person name="Dietemann V."/>
            <person name="Ory F."/>
            <person name="Dainat B."/>
            <person name="Oberhansli S."/>
        </authorList>
    </citation>
    <scope>NUCLEOTIDE SEQUENCE</scope>
    <source>
        <strain evidence="1">Ena-SAMPLE-TAB-26-04-2022-14:26:32:270-5432</strain>
    </source>
</reference>
<organism evidence="1 2">
    <name type="scientific">Paenibacillus melissococcoides</name>
    <dbReference type="NCBI Taxonomy" id="2912268"/>
    <lineage>
        <taxon>Bacteria</taxon>
        <taxon>Bacillati</taxon>
        <taxon>Bacillota</taxon>
        <taxon>Bacilli</taxon>
        <taxon>Bacillales</taxon>
        <taxon>Paenibacillaceae</taxon>
        <taxon>Paenibacillus</taxon>
    </lineage>
</organism>
<dbReference type="EMBL" id="CALYLO010000001">
    <property type="protein sequence ID" value="CAH8243063.1"/>
    <property type="molecule type" value="Genomic_DNA"/>
</dbReference>
<gene>
    <name evidence="1" type="ORF">WJ0W_000272</name>
</gene>
<evidence type="ECO:0000313" key="2">
    <source>
        <dbReference type="Proteomes" id="UP001154322"/>
    </source>
</evidence>
<keyword evidence="2" id="KW-1185">Reference proteome</keyword>
<protein>
    <recommendedName>
        <fullName evidence="3">PepSY domain-containing protein</fullName>
    </recommendedName>
</protein>
<dbReference type="Proteomes" id="UP001154322">
    <property type="component" value="Unassembled WGS sequence"/>
</dbReference>
<proteinExistence type="predicted"/>
<comment type="caution">
    <text evidence="1">The sequence shown here is derived from an EMBL/GenBank/DDBJ whole genome shotgun (WGS) entry which is preliminary data.</text>
</comment>
<accession>A0ABM9FV88</accession>
<name>A0ABM9FV88_9BACL</name>
<sequence length="230" mass="26208">MSQDQEEVLKALKGIYAKKDYVFHNEVEVIHQYTDEKAEVRDERTYRLRGKDFSADLNKNWVIGGDHLSSIEIDFDKKELDPKLWKAATDAAKTAFHHKFDMKQGQLQGYFSPWKQGQKPELKWMLRDDKVTIYADPKTGKINSVINEFGIKVRDNKGISEKEAKESVAPLAKKLFNIDLNGYNVIWDNLTKGYYFTKKNGTSVRAALDADKNVVYLKSGDNAAHGGDGV</sequence>
<evidence type="ECO:0000313" key="1">
    <source>
        <dbReference type="EMBL" id="CAH8243063.1"/>
    </source>
</evidence>